<feature type="chain" id="PRO_5020421012" description="Glycoside-hydrolase family GH114 TIM-barrel domain-containing protein" evidence="1">
    <location>
        <begin position="21"/>
        <end position="247"/>
    </location>
</feature>
<dbReference type="InterPro" id="IPR004352">
    <property type="entry name" value="GH114_TIM-barrel"/>
</dbReference>
<dbReference type="Pfam" id="PF03537">
    <property type="entry name" value="Glyco_hydro_114"/>
    <property type="match status" value="1"/>
</dbReference>
<dbReference type="InterPro" id="IPR013785">
    <property type="entry name" value="Aldolase_TIM"/>
</dbReference>
<dbReference type="AlphaFoldDB" id="A0A4S8N5D2"/>
<proteinExistence type="predicted"/>
<sequence length="247" mass="27707">MRLVLGFLLALLVGAPTAAAVPPGVDVDYQLGGVSVPADNVGIVVRDRKADPAEGAWNVCYVNGFQTQPDERAFWRARWWLVLKKGGRPVVDSAWGEWLLDIRTPLKRQRLGAIVGRWIDGCARAGFDAVEFDNLDSWSRSHGLIRGRDAKAFARILTQRAHAAGLAAGQKNWAGLHGRRVGFDFAVAEECGRYRECAAYREEYGDQVLFVEYRRPDFDWTCDRHGRDVAVVLRDRALRPDGRRAWC</sequence>
<dbReference type="Gene3D" id="3.20.20.70">
    <property type="entry name" value="Aldolase class I"/>
    <property type="match status" value="1"/>
</dbReference>
<name>A0A4S8N5D2_9ACTN</name>
<dbReference type="OrthoDB" id="319933at2"/>
<dbReference type="SUPFAM" id="SSF51445">
    <property type="entry name" value="(Trans)glycosidases"/>
    <property type="match status" value="1"/>
</dbReference>
<keyword evidence="1" id="KW-0732">Signal</keyword>
<dbReference type="EMBL" id="STGW01000009">
    <property type="protein sequence ID" value="THV10822.1"/>
    <property type="molecule type" value="Genomic_DNA"/>
</dbReference>
<gene>
    <name evidence="3" type="ORF">E9934_13925</name>
</gene>
<evidence type="ECO:0000256" key="1">
    <source>
        <dbReference type="SAM" id="SignalP"/>
    </source>
</evidence>
<feature type="domain" description="Glycoside-hydrolase family GH114 TIM-barrel" evidence="2">
    <location>
        <begin position="28"/>
        <end position="238"/>
    </location>
</feature>
<organism evidence="3 4">
    <name type="scientific">Nocardioides caeni</name>
    <dbReference type="NCBI Taxonomy" id="574700"/>
    <lineage>
        <taxon>Bacteria</taxon>
        <taxon>Bacillati</taxon>
        <taxon>Actinomycetota</taxon>
        <taxon>Actinomycetes</taxon>
        <taxon>Propionibacteriales</taxon>
        <taxon>Nocardioidaceae</taxon>
        <taxon>Nocardioides</taxon>
    </lineage>
</organism>
<dbReference type="Proteomes" id="UP000307087">
    <property type="component" value="Unassembled WGS sequence"/>
</dbReference>
<dbReference type="InterPro" id="IPR017853">
    <property type="entry name" value="GH"/>
</dbReference>
<accession>A0A4S8N5D2</accession>
<evidence type="ECO:0000259" key="2">
    <source>
        <dbReference type="Pfam" id="PF03537"/>
    </source>
</evidence>
<reference evidence="3 4" key="1">
    <citation type="journal article" date="2009" name="Int. J. Syst. Evol. Microbiol.">
        <title>Nocardioides caeni sp. nov., isolated from wastewater.</title>
        <authorList>
            <person name="Yoon J.H."/>
            <person name="Kang S.J."/>
            <person name="Park S."/>
            <person name="Kim W."/>
            <person name="Oh T.K."/>
        </authorList>
    </citation>
    <scope>NUCLEOTIDE SEQUENCE [LARGE SCALE GENOMIC DNA]</scope>
    <source>
        <strain evidence="3 4">DSM 23134</strain>
    </source>
</reference>
<evidence type="ECO:0000313" key="3">
    <source>
        <dbReference type="EMBL" id="THV10822.1"/>
    </source>
</evidence>
<keyword evidence="4" id="KW-1185">Reference proteome</keyword>
<dbReference type="PANTHER" id="PTHR35273:SF2">
    <property type="entry name" value="ALPHA-GALACTOSIDASE"/>
    <property type="match status" value="1"/>
</dbReference>
<dbReference type="RefSeq" id="WP_136563498.1">
    <property type="nucleotide sequence ID" value="NZ_BAABLS010000004.1"/>
</dbReference>
<evidence type="ECO:0000313" key="4">
    <source>
        <dbReference type="Proteomes" id="UP000307087"/>
    </source>
</evidence>
<dbReference type="PANTHER" id="PTHR35273">
    <property type="entry name" value="ALPHA-1,4 POLYGALACTOSAMINIDASE, PUTATIVE (AFU_ORTHOLOGUE AFUA_3G07890)-RELATED"/>
    <property type="match status" value="1"/>
</dbReference>
<feature type="signal peptide" evidence="1">
    <location>
        <begin position="1"/>
        <end position="20"/>
    </location>
</feature>
<protein>
    <recommendedName>
        <fullName evidence="2">Glycoside-hydrolase family GH114 TIM-barrel domain-containing protein</fullName>
    </recommendedName>
</protein>
<comment type="caution">
    <text evidence="3">The sequence shown here is derived from an EMBL/GenBank/DDBJ whole genome shotgun (WGS) entry which is preliminary data.</text>
</comment>